<organism evidence="2 3">
    <name type="scientific">Tetraparma gracilis</name>
    <dbReference type="NCBI Taxonomy" id="2962635"/>
    <lineage>
        <taxon>Eukaryota</taxon>
        <taxon>Sar</taxon>
        <taxon>Stramenopiles</taxon>
        <taxon>Ochrophyta</taxon>
        <taxon>Bolidophyceae</taxon>
        <taxon>Parmales</taxon>
        <taxon>Triparmaceae</taxon>
        <taxon>Tetraparma</taxon>
    </lineage>
</organism>
<reference evidence="2 3" key="1">
    <citation type="journal article" date="2023" name="Commun. Biol.">
        <title>Genome analysis of Parmales, the sister group of diatoms, reveals the evolutionary specialization of diatoms from phago-mixotrophs to photoautotrophs.</title>
        <authorList>
            <person name="Ban H."/>
            <person name="Sato S."/>
            <person name="Yoshikawa S."/>
            <person name="Yamada K."/>
            <person name="Nakamura Y."/>
            <person name="Ichinomiya M."/>
            <person name="Sato N."/>
            <person name="Blanc-Mathieu R."/>
            <person name="Endo H."/>
            <person name="Kuwata A."/>
            <person name="Ogata H."/>
        </authorList>
    </citation>
    <scope>NUCLEOTIDE SEQUENCE [LARGE SCALE GENOMIC DNA]</scope>
</reference>
<accession>A0ABQ6MSZ0</accession>
<feature type="compositionally biased region" description="Pro residues" evidence="1">
    <location>
        <begin position="27"/>
        <end position="41"/>
    </location>
</feature>
<dbReference type="Gene3D" id="2.30.29.30">
    <property type="entry name" value="Pleckstrin-homology domain (PH domain)/Phosphotyrosine-binding domain (PTB)"/>
    <property type="match status" value="1"/>
</dbReference>
<feature type="compositionally biased region" description="Basic and acidic residues" evidence="1">
    <location>
        <begin position="193"/>
        <end position="204"/>
    </location>
</feature>
<name>A0ABQ6MSZ0_9STRA</name>
<gene>
    <name evidence="2" type="ORF">TeGR_g13982</name>
</gene>
<dbReference type="InterPro" id="IPR011993">
    <property type="entry name" value="PH-like_dom_sf"/>
</dbReference>
<dbReference type="Proteomes" id="UP001165060">
    <property type="component" value="Unassembled WGS sequence"/>
</dbReference>
<feature type="region of interest" description="Disordered" evidence="1">
    <location>
        <begin position="1"/>
        <end position="41"/>
    </location>
</feature>
<sequence length="230" mass="24771">LSLPPPSPLPRSLSPTPPRGASAPGTPLGPPRPASLLVPPPQFTPTVHLPRISSYQVRVFQSRLRLGIPVLKHPGHRFASPSPRLLYSIDEGRTISYSAVSPSLTKKFSRYPVDAILEIRHGWTHDPATQASSGTAVLRRKCPPRDSLRSFSVVFRERTVDFTAGSYDQLVILLVGLNGLAIKYQTERHLKEEAVRRAKRDRLGGKGGGLPASPPRGLGGRGGGTGGSSF</sequence>
<protein>
    <submittedName>
        <fullName evidence="2">Uncharacterized protein</fullName>
    </submittedName>
</protein>
<evidence type="ECO:0000256" key="1">
    <source>
        <dbReference type="SAM" id="MobiDB-lite"/>
    </source>
</evidence>
<feature type="region of interest" description="Disordered" evidence="1">
    <location>
        <begin position="193"/>
        <end position="230"/>
    </location>
</feature>
<evidence type="ECO:0000313" key="2">
    <source>
        <dbReference type="EMBL" id="GMI32011.1"/>
    </source>
</evidence>
<comment type="caution">
    <text evidence="2">The sequence shown here is derived from an EMBL/GenBank/DDBJ whole genome shotgun (WGS) entry which is preliminary data.</text>
</comment>
<evidence type="ECO:0000313" key="3">
    <source>
        <dbReference type="Proteomes" id="UP001165060"/>
    </source>
</evidence>
<feature type="compositionally biased region" description="Gly residues" evidence="1">
    <location>
        <begin position="217"/>
        <end position="230"/>
    </location>
</feature>
<dbReference type="EMBL" id="BRYB01001723">
    <property type="protein sequence ID" value="GMI32011.1"/>
    <property type="molecule type" value="Genomic_DNA"/>
</dbReference>
<keyword evidence="3" id="KW-1185">Reference proteome</keyword>
<proteinExistence type="predicted"/>
<feature type="non-terminal residue" evidence="2">
    <location>
        <position position="1"/>
    </location>
</feature>